<feature type="compositionally biased region" description="Polar residues" evidence="1">
    <location>
        <begin position="44"/>
        <end position="62"/>
    </location>
</feature>
<feature type="compositionally biased region" description="Basic and acidic residues" evidence="1">
    <location>
        <begin position="73"/>
        <end position="90"/>
    </location>
</feature>
<evidence type="ECO:0000256" key="1">
    <source>
        <dbReference type="SAM" id="MobiDB-lite"/>
    </source>
</evidence>
<comment type="caution">
    <text evidence="2">The sequence shown here is derived from an EMBL/GenBank/DDBJ whole genome shotgun (WGS) entry which is preliminary data.</text>
</comment>
<name>A0AAN8EX34_TRICO</name>
<organism evidence="2 3">
    <name type="scientific">Trichostrongylus colubriformis</name>
    <name type="common">Black scour worm</name>
    <dbReference type="NCBI Taxonomy" id="6319"/>
    <lineage>
        <taxon>Eukaryota</taxon>
        <taxon>Metazoa</taxon>
        <taxon>Ecdysozoa</taxon>
        <taxon>Nematoda</taxon>
        <taxon>Chromadorea</taxon>
        <taxon>Rhabditida</taxon>
        <taxon>Rhabditina</taxon>
        <taxon>Rhabditomorpha</taxon>
        <taxon>Strongyloidea</taxon>
        <taxon>Trichostrongylidae</taxon>
        <taxon>Trichostrongylus</taxon>
    </lineage>
</organism>
<accession>A0AAN8EX34</accession>
<sequence>GIPGALRSRSMHSPKEAASNLPISPKNQLTSTPKDEGAKDFISLTDQLPNSPKTEATKSSPYQVVKTIDIEEAQEKENKKPAAAKPEKRT</sequence>
<feature type="region of interest" description="Disordered" evidence="1">
    <location>
        <begin position="1"/>
        <end position="90"/>
    </location>
</feature>
<feature type="non-terminal residue" evidence="2">
    <location>
        <position position="1"/>
    </location>
</feature>
<dbReference type="Proteomes" id="UP001331761">
    <property type="component" value="Unassembled WGS sequence"/>
</dbReference>
<dbReference type="EMBL" id="WIXE01021171">
    <property type="protein sequence ID" value="KAK5968625.1"/>
    <property type="molecule type" value="Genomic_DNA"/>
</dbReference>
<evidence type="ECO:0000313" key="2">
    <source>
        <dbReference type="EMBL" id="KAK5968625.1"/>
    </source>
</evidence>
<evidence type="ECO:0000313" key="3">
    <source>
        <dbReference type="Proteomes" id="UP001331761"/>
    </source>
</evidence>
<keyword evidence="3" id="KW-1185">Reference proteome</keyword>
<protein>
    <submittedName>
        <fullName evidence="2">Uncharacterized protein</fullName>
    </submittedName>
</protein>
<gene>
    <name evidence="2" type="ORF">GCK32_022595</name>
</gene>
<proteinExistence type="predicted"/>
<feature type="compositionally biased region" description="Polar residues" evidence="1">
    <location>
        <begin position="21"/>
        <end position="32"/>
    </location>
</feature>
<reference evidence="2 3" key="1">
    <citation type="submission" date="2019-10" db="EMBL/GenBank/DDBJ databases">
        <title>Assembly and Annotation for the nematode Trichostrongylus colubriformis.</title>
        <authorList>
            <person name="Martin J."/>
        </authorList>
    </citation>
    <scope>NUCLEOTIDE SEQUENCE [LARGE SCALE GENOMIC DNA]</scope>
    <source>
        <strain evidence="2">G859</strain>
        <tissue evidence="2">Whole worm</tissue>
    </source>
</reference>
<dbReference type="AlphaFoldDB" id="A0AAN8EX34"/>